<dbReference type="OrthoDB" id="10255128at2759"/>
<dbReference type="EMBL" id="MPUH01000372">
    <property type="protein sequence ID" value="OMJ81642.1"/>
    <property type="molecule type" value="Genomic_DNA"/>
</dbReference>
<dbReference type="InterPro" id="IPR001060">
    <property type="entry name" value="FCH_dom"/>
</dbReference>
<reference evidence="8 9" key="1">
    <citation type="submission" date="2016-11" db="EMBL/GenBank/DDBJ databases">
        <title>The macronuclear genome of Stentor coeruleus: a giant cell with tiny introns.</title>
        <authorList>
            <person name="Slabodnick M."/>
            <person name="Ruby J.G."/>
            <person name="Reiff S.B."/>
            <person name="Swart E.C."/>
            <person name="Gosai S."/>
            <person name="Prabakaran S."/>
            <person name="Witkowska E."/>
            <person name="Larue G.E."/>
            <person name="Fisher S."/>
            <person name="Freeman R.M."/>
            <person name="Gunawardena J."/>
            <person name="Chu W."/>
            <person name="Stover N.A."/>
            <person name="Gregory B.D."/>
            <person name="Nowacki M."/>
            <person name="Derisi J."/>
            <person name="Roy S.W."/>
            <person name="Marshall W.F."/>
            <person name="Sood P."/>
        </authorList>
    </citation>
    <scope>NUCLEOTIDE SEQUENCE [LARGE SCALE GENOMIC DNA]</scope>
    <source>
        <strain evidence="8">WM001</strain>
    </source>
</reference>
<name>A0A1R2BXV0_9CILI</name>
<organism evidence="8 9">
    <name type="scientific">Stentor coeruleus</name>
    <dbReference type="NCBI Taxonomy" id="5963"/>
    <lineage>
        <taxon>Eukaryota</taxon>
        <taxon>Sar</taxon>
        <taxon>Alveolata</taxon>
        <taxon>Ciliophora</taxon>
        <taxon>Postciliodesmatophora</taxon>
        <taxon>Heterotrichea</taxon>
        <taxon>Heterotrichida</taxon>
        <taxon>Stentoridae</taxon>
        <taxon>Stentor</taxon>
    </lineage>
</organism>
<evidence type="ECO:0000256" key="3">
    <source>
        <dbReference type="ARBA" id="ARBA00022553"/>
    </source>
</evidence>
<keyword evidence="5 6" id="KW-0175">Coiled coil</keyword>
<dbReference type="Proteomes" id="UP000187209">
    <property type="component" value="Unassembled WGS sequence"/>
</dbReference>
<dbReference type="Gene3D" id="1.20.1270.60">
    <property type="entry name" value="Arfaptin homology (AH) domain/BAR domain"/>
    <property type="match status" value="1"/>
</dbReference>
<keyword evidence="2" id="KW-0963">Cytoplasm</keyword>
<sequence>MSFVDNLYNCFTTVCKNAGKSKRSVEDIVRFFRLRVEVEEDHMRGLEKLANFSMMIQEGTILNAVNALKNDCYSRAFQAKTFIESINTDIITVLNNIQKSQSDAIRPYYMEAQKIQRIKDGYLDEIQNCKKKYWKSCQECEKITNALEEVLNQKEREKLLSKLAIEKHNLDENLMNYQDSVESYKKFKAGVKDAMTPVMNVYELQEKERLESIKDSLRKLVVYDTSYIRNIQYDLDTLAHYMESINPYSDIKLMIDESQSEFGEYPDIDFESYNGEHPAFKNFSSTLITIPVPLQEKWAEVPILGSIREMYESNLEITAVKVFKGKDLNSQDFQQFNTLVKDSIGRKAWLNVLSTKPSKLIGRGLEFLAELMISLLNECERVSDADIVKQVLKYINTFTDDSGETLLKFLKVHSIWGKLEIWEKVITQHIQEEIEAREVYKIFDSIEVQESVIKNIVFCQLGSIASHMCNFQVEKMYAGEILSKHACKYNLSAEDIDTLMATVDPTQKRPDPAEIITSVQRGVPDWLKSITTPPPKRSQSKPLGKFIFDT</sequence>
<dbReference type="GO" id="GO:0005737">
    <property type="term" value="C:cytoplasm"/>
    <property type="evidence" value="ECO:0007669"/>
    <property type="project" value="TreeGrafter"/>
</dbReference>
<keyword evidence="9" id="KW-1185">Reference proteome</keyword>
<accession>A0A1R2BXV0</accession>
<proteinExistence type="predicted"/>
<dbReference type="PANTHER" id="PTHR23065:SF7">
    <property type="entry name" value="NOSTRIN, ISOFORM H"/>
    <property type="match status" value="1"/>
</dbReference>
<dbReference type="InterPro" id="IPR031160">
    <property type="entry name" value="F_BAR_dom"/>
</dbReference>
<evidence type="ECO:0000313" key="8">
    <source>
        <dbReference type="EMBL" id="OMJ81642.1"/>
    </source>
</evidence>
<feature type="domain" description="F-BAR" evidence="7">
    <location>
        <begin position="1"/>
        <end position="250"/>
    </location>
</feature>
<evidence type="ECO:0000256" key="1">
    <source>
        <dbReference type="ARBA" id="ARBA00004245"/>
    </source>
</evidence>
<evidence type="ECO:0000256" key="4">
    <source>
        <dbReference type="ARBA" id="ARBA00023212"/>
    </source>
</evidence>
<dbReference type="SUPFAM" id="SSF103657">
    <property type="entry name" value="BAR/IMD domain-like"/>
    <property type="match status" value="1"/>
</dbReference>
<evidence type="ECO:0000256" key="5">
    <source>
        <dbReference type="PROSITE-ProRule" id="PRU01077"/>
    </source>
</evidence>
<evidence type="ECO:0000256" key="6">
    <source>
        <dbReference type="SAM" id="Coils"/>
    </source>
</evidence>
<evidence type="ECO:0000256" key="2">
    <source>
        <dbReference type="ARBA" id="ARBA00022490"/>
    </source>
</evidence>
<evidence type="ECO:0000313" key="9">
    <source>
        <dbReference type="Proteomes" id="UP000187209"/>
    </source>
</evidence>
<dbReference type="GO" id="GO:0005886">
    <property type="term" value="C:plasma membrane"/>
    <property type="evidence" value="ECO:0007669"/>
    <property type="project" value="TreeGrafter"/>
</dbReference>
<keyword evidence="3" id="KW-0597">Phosphoprotein</keyword>
<gene>
    <name evidence="8" type="ORF">SteCoe_17859</name>
</gene>
<evidence type="ECO:0000259" key="7">
    <source>
        <dbReference type="PROSITE" id="PS51741"/>
    </source>
</evidence>
<protein>
    <recommendedName>
        <fullName evidence="7">F-BAR domain-containing protein</fullName>
    </recommendedName>
</protein>
<dbReference type="PANTHER" id="PTHR23065">
    <property type="entry name" value="PROLINE-SERINE-THREONINE PHOSPHATASE INTERACTING PROTEIN 1"/>
    <property type="match status" value="1"/>
</dbReference>
<comment type="subcellular location">
    <subcellularLocation>
        <location evidence="1">Cytoplasm</location>
        <location evidence="1">Cytoskeleton</location>
    </subcellularLocation>
</comment>
<dbReference type="GO" id="GO:0043226">
    <property type="term" value="C:organelle"/>
    <property type="evidence" value="ECO:0007669"/>
    <property type="project" value="UniProtKB-ARBA"/>
</dbReference>
<dbReference type="PROSITE" id="PS51741">
    <property type="entry name" value="F_BAR"/>
    <property type="match status" value="1"/>
</dbReference>
<dbReference type="AlphaFoldDB" id="A0A1R2BXV0"/>
<feature type="coiled-coil region" evidence="6">
    <location>
        <begin position="137"/>
        <end position="180"/>
    </location>
</feature>
<dbReference type="InterPro" id="IPR027267">
    <property type="entry name" value="AH/BAR_dom_sf"/>
</dbReference>
<comment type="caution">
    <text evidence="8">The sequence shown here is derived from an EMBL/GenBank/DDBJ whole genome shotgun (WGS) entry which is preliminary data.</text>
</comment>
<dbReference type="Pfam" id="PF00611">
    <property type="entry name" value="FCH"/>
    <property type="match status" value="1"/>
</dbReference>
<keyword evidence="4" id="KW-0206">Cytoskeleton</keyword>